<sequence>MALEIGKRLRINQDIEDFKCKRTLKVETSHSSIIEFGSQSLNENLIRLYALFPLKGREELVSALEATYNNLDSSISLLQKKDRDKAIDECTYAYAASLIQDLKSVTSIEDASRIAQNYMKKHTSQTSDISSSAMSSENKDLEKQISALNNDIKMLKKAVLQLHRRLLEKKASEDEYEVLYEQLKQERYKNYALRSQVYQSLKDFNQ</sequence>
<evidence type="ECO:0000256" key="1">
    <source>
        <dbReference type="SAM" id="Coils"/>
    </source>
</evidence>
<accession>A0AAU9JBB2</accession>
<comment type="caution">
    <text evidence="2">The sequence shown here is derived from an EMBL/GenBank/DDBJ whole genome shotgun (WGS) entry which is preliminary data.</text>
</comment>
<feature type="coiled-coil region" evidence="1">
    <location>
        <begin position="131"/>
        <end position="186"/>
    </location>
</feature>
<gene>
    <name evidence="2" type="ORF">BSTOLATCC_MIC32948</name>
</gene>
<dbReference type="EMBL" id="CAJZBQ010000033">
    <property type="protein sequence ID" value="CAG9323043.1"/>
    <property type="molecule type" value="Genomic_DNA"/>
</dbReference>
<protein>
    <submittedName>
        <fullName evidence="2">Uncharacterized protein</fullName>
    </submittedName>
</protein>
<proteinExistence type="predicted"/>
<evidence type="ECO:0000313" key="2">
    <source>
        <dbReference type="EMBL" id="CAG9323043.1"/>
    </source>
</evidence>
<dbReference type="Proteomes" id="UP001162131">
    <property type="component" value="Unassembled WGS sequence"/>
</dbReference>
<keyword evidence="3" id="KW-1185">Reference proteome</keyword>
<keyword evidence="1" id="KW-0175">Coiled coil</keyword>
<name>A0AAU9JBB2_9CILI</name>
<evidence type="ECO:0000313" key="3">
    <source>
        <dbReference type="Proteomes" id="UP001162131"/>
    </source>
</evidence>
<organism evidence="2 3">
    <name type="scientific">Blepharisma stoltei</name>
    <dbReference type="NCBI Taxonomy" id="1481888"/>
    <lineage>
        <taxon>Eukaryota</taxon>
        <taxon>Sar</taxon>
        <taxon>Alveolata</taxon>
        <taxon>Ciliophora</taxon>
        <taxon>Postciliodesmatophora</taxon>
        <taxon>Heterotrichea</taxon>
        <taxon>Heterotrichida</taxon>
        <taxon>Blepharismidae</taxon>
        <taxon>Blepharisma</taxon>
    </lineage>
</organism>
<dbReference type="AlphaFoldDB" id="A0AAU9JBB2"/>
<reference evidence="2" key="1">
    <citation type="submission" date="2021-09" db="EMBL/GenBank/DDBJ databases">
        <authorList>
            <consortium name="AG Swart"/>
            <person name="Singh M."/>
            <person name="Singh A."/>
            <person name="Seah K."/>
            <person name="Emmerich C."/>
        </authorList>
    </citation>
    <scope>NUCLEOTIDE SEQUENCE</scope>
    <source>
        <strain evidence="2">ATCC30299</strain>
    </source>
</reference>